<sequence>MMGCSGASSSAEVTRTVGCVSAGAGSTATDSQALIASITTNPHRPSQPIAEALAFFCMVDNPVTGRLLVGENRLRDVR</sequence>
<dbReference type="EMBL" id="RQJP01000007">
    <property type="protein sequence ID" value="RRB10333.1"/>
    <property type="molecule type" value="Genomic_DNA"/>
</dbReference>
<proteinExistence type="predicted"/>
<evidence type="ECO:0000313" key="2">
    <source>
        <dbReference type="Proteomes" id="UP000274271"/>
    </source>
</evidence>
<evidence type="ECO:0000313" key="1">
    <source>
        <dbReference type="EMBL" id="RRB10333.1"/>
    </source>
</evidence>
<dbReference type="RefSeq" id="WP_124910346.1">
    <property type="nucleotide sequence ID" value="NZ_RQJP01000007.1"/>
</dbReference>
<organism evidence="1 2">
    <name type="scientific">Larkinella knui</name>
    <dbReference type="NCBI Taxonomy" id="2025310"/>
    <lineage>
        <taxon>Bacteria</taxon>
        <taxon>Pseudomonadati</taxon>
        <taxon>Bacteroidota</taxon>
        <taxon>Cytophagia</taxon>
        <taxon>Cytophagales</taxon>
        <taxon>Spirosomataceae</taxon>
        <taxon>Larkinella</taxon>
    </lineage>
</organism>
<gene>
    <name evidence="1" type="ORF">EHT87_29340</name>
</gene>
<keyword evidence="2" id="KW-1185">Reference proteome</keyword>
<dbReference type="Proteomes" id="UP000274271">
    <property type="component" value="Unassembled WGS sequence"/>
</dbReference>
<comment type="caution">
    <text evidence="1">The sequence shown here is derived from an EMBL/GenBank/DDBJ whole genome shotgun (WGS) entry which is preliminary data.</text>
</comment>
<protein>
    <submittedName>
        <fullName evidence="1">Uncharacterized protein</fullName>
    </submittedName>
</protein>
<reference evidence="1 2" key="1">
    <citation type="submission" date="2018-11" db="EMBL/GenBank/DDBJ databases">
        <authorList>
            <person name="Zhou Z."/>
            <person name="Wang G."/>
        </authorList>
    </citation>
    <scope>NUCLEOTIDE SEQUENCE [LARGE SCALE GENOMIC DNA]</scope>
    <source>
        <strain evidence="1 2">KCTC42998</strain>
    </source>
</reference>
<dbReference type="AlphaFoldDB" id="A0A3P1CAK3"/>
<name>A0A3P1CAK3_9BACT</name>
<accession>A0A3P1CAK3</accession>